<dbReference type="EMBL" id="MPUK01000001">
    <property type="protein sequence ID" value="ONH70153.1"/>
    <property type="molecule type" value="Genomic_DNA"/>
</dbReference>
<organism evidence="9">
    <name type="scientific">Cyberlindnera fabianii</name>
    <name type="common">Yeast</name>
    <name type="synonym">Hansenula fabianii</name>
    <dbReference type="NCBI Taxonomy" id="36022"/>
    <lineage>
        <taxon>Eukaryota</taxon>
        <taxon>Fungi</taxon>
        <taxon>Dikarya</taxon>
        <taxon>Ascomycota</taxon>
        <taxon>Saccharomycotina</taxon>
        <taxon>Saccharomycetes</taxon>
        <taxon>Phaffomycetales</taxon>
        <taxon>Phaffomycetaceae</taxon>
        <taxon>Cyberlindnera</taxon>
    </lineage>
</organism>
<dbReference type="Gene3D" id="2.60.40.180">
    <property type="entry name" value="Transthyretin/hydroxyisourate hydrolase domain"/>
    <property type="match status" value="1"/>
</dbReference>
<reference evidence="9" key="1">
    <citation type="journal article" date="2014" name="Genome Announc.">
        <title>Genome sequence of the yeast Cyberlindnera fabianii (Hansenula fabianii).</title>
        <authorList>
            <person name="Freel K.C."/>
            <person name="Sarilar V."/>
            <person name="Neuveglise C."/>
            <person name="Devillers H."/>
            <person name="Friedrich A."/>
            <person name="Schacherer J."/>
        </authorList>
    </citation>
    <scope>NUCLEOTIDE SEQUENCE</scope>
    <source>
        <strain evidence="9">YJS4271</strain>
    </source>
</reference>
<comment type="similarity">
    <text evidence="3 7">Belongs to the transthyretin family. 5-hydroxyisourate hydrolase subfamily.</text>
</comment>
<sequence>MPPITCHILDTTRGRPAADVVVAIYKVAELPGEDEEIVVEDSEPFGLAKTNSDGRVPQWTFHPQKDLSALGVKGQDWEELKPGIYKIRFQTGKYFKRIAAEDKAKGITSDARTFFPFVEILFTVSNPPEKHYHIPLLLANHSYTTYRGS</sequence>
<evidence type="ECO:0000256" key="6">
    <source>
        <dbReference type="ARBA" id="ARBA00022801"/>
    </source>
</evidence>
<dbReference type="OMA" id="HDGRCDA"/>
<dbReference type="STRING" id="36022.A0A061AJ66"/>
<evidence type="ECO:0000256" key="2">
    <source>
        <dbReference type="ARBA" id="ARBA00002704"/>
    </source>
</evidence>
<dbReference type="OrthoDB" id="10265230at2759"/>
<dbReference type="GO" id="GO:0033971">
    <property type="term" value="F:hydroxyisourate hydrolase activity"/>
    <property type="evidence" value="ECO:0007669"/>
    <property type="project" value="UniProtKB-EC"/>
</dbReference>
<dbReference type="CDD" id="cd05822">
    <property type="entry name" value="TLP_HIUase"/>
    <property type="match status" value="1"/>
</dbReference>
<dbReference type="EMBL" id="LK052886">
    <property type="protein sequence ID" value="CDR37579.1"/>
    <property type="molecule type" value="Genomic_DNA"/>
</dbReference>
<protein>
    <recommendedName>
        <fullName evidence="7">5-hydroxyisourate hydrolase</fullName>
        <shortName evidence="7">HIU hydrolase</shortName>
        <shortName evidence="7">HIUHase</shortName>
        <ecNumber evidence="7">3.5.2.17</ecNumber>
    </recommendedName>
</protein>
<dbReference type="InterPro" id="IPR036817">
    <property type="entry name" value="Transthyretin/HIU_hydrolase_sf"/>
</dbReference>
<reference evidence="11" key="2">
    <citation type="journal article" date="2017" name="Genome Announc.">
        <title>Genome sequences of Cyberlindnera fabianii 65, Pichia kudriavzevii 129, and Saccharomyces cerevisiae 131 isolated from fermented masau fruits in Zimbabwe.</title>
        <authorList>
            <person name="van Rijswijck I.M.H."/>
            <person name="Derks M.F.L."/>
            <person name="Abee T."/>
            <person name="de Ridder D."/>
            <person name="Smid E.J."/>
        </authorList>
    </citation>
    <scope>NUCLEOTIDE SEQUENCE [LARGE SCALE GENOMIC DNA]</scope>
    <source>
        <strain evidence="11">65</strain>
    </source>
</reference>
<evidence type="ECO:0000256" key="5">
    <source>
        <dbReference type="ARBA" id="ARBA00022631"/>
    </source>
</evidence>
<dbReference type="NCBIfam" id="TIGR02962">
    <property type="entry name" value="hdxy_isourate"/>
    <property type="match status" value="1"/>
</dbReference>
<name>A0A061AJ66_CYBFA</name>
<keyword evidence="5 7" id="KW-0659">Purine metabolism</keyword>
<evidence type="ECO:0000259" key="8">
    <source>
        <dbReference type="Pfam" id="PF00576"/>
    </source>
</evidence>
<dbReference type="Pfam" id="PF00576">
    <property type="entry name" value="Transthyretin"/>
    <property type="match status" value="1"/>
</dbReference>
<feature type="domain" description="Transthyretin/hydroxyisourate hydrolase" evidence="8">
    <location>
        <begin position="4"/>
        <end position="148"/>
    </location>
</feature>
<dbReference type="PROSITE" id="PS00768">
    <property type="entry name" value="TRANSTHYRETIN_1"/>
    <property type="match status" value="1"/>
</dbReference>
<evidence type="ECO:0000256" key="4">
    <source>
        <dbReference type="ARBA" id="ARBA00011881"/>
    </source>
</evidence>
<keyword evidence="6 7" id="KW-0378">Hydrolase</keyword>
<comment type="catalytic activity">
    <reaction evidence="1 7">
        <text>5-hydroxyisourate + H2O = 5-hydroxy-2-oxo-4-ureido-2,5-dihydro-1H-imidazole-5-carboxylate + H(+)</text>
        <dbReference type="Rhea" id="RHEA:23736"/>
        <dbReference type="ChEBI" id="CHEBI:15377"/>
        <dbReference type="ChEBI" id="CHEBI:15378"/>
        <dbReference type="ChEBI" id="CHEBI:18072"/>
        <dbReference type="ChEBI" id="CHEBI:58639"/>
        <dbReference type="EC" id="3.5.2.17"/>
    </reaction>
</comment>
<dbReference type="PANTHER" id="PTHR10395:SF7">
    <property type="entry name" value="5-HYDROXYISOURATE HYDROLASE"/>
    <property type="match status" value="1"/>
</dbReference>
<evidence type="ECO:0000256" key="3">
    <source>
        <dbReference type="ARBA" id="ARBA00009850"/>
    </source>
</evidence>
<evidence type="ECO:0000256" key="1">
    <source>
        <dbReference type="ARBA" id="ARBA00001043"/>
    </source>
</evidence>
<evidence type="ECO:0000313" key="11">
    <source>
        <dbReference type="Proteomes" id="UP000189513"/>
    </source>
</evidence>
<dbReference type="Proteomes" id="UP000189513">
    <property type="component" value="Unassembled WGS sequence"/>
</dbReference>
<reference evidence="10" key="3">
    <citation type="submission" date="2017-01" db="EMBL/GenBank/DDBJ databases">
        <authorList>
            <person name="Mah S.A."/>
            <person name="Swanson W.J."/>
            <person name="Moy G.W."/>
            <person name="Vacquier V.D."/>
        </authorList>
    </citation>
    <scope>NUCLEOTIDE SEQUENCE [LARGE SCALE GENOMIC DNA]</scope>
    <source>
        <strain evidence="10">65</strain>
    </source>
</reference>
<evidence type="ECO:0000313" key="9">
    <source>
        <dbReference type="EMBL" id="CDR37579.1"/>
    </source>
</evidence>
<evidence type="ECO:0000313" key="10">
    <source>
        <dbReference type="EMBL" id="ONH70153.1"/>
    </source>
</evidence>
<dbReference type="PANTHER" id="PTHR10395">
    <property type="entry name" value="URICASE AND TRANSTHYRETIN-RELATED"/>
    <property type="match status" value="1"/>
</dbReference>
<comment type="function">
    <text evidence="2">Catalyzes the hydrolysis of 5-hydroxyisourate (HIU) to 2-oxo-4-hydroxy-4-carboxy-5-ureidoimidazoline (OHCU).</text>
</comment>
<dbReference type="EC" id="3.5.2.17" evidence="7"/>
<dbReference type="AlphaFoldDB" id="A0A061AJ66"/>
<dbReference type="GO" id="GO:0006144">
    <property type="term" value="P:purine nucleobase metabolic process"/>
    <property type="evidence" value="ECO:0007669"/>
    <property type="project" value="UniProtKB-KW"/>
</dbReference>
<dbReference type="VEuPathDB" id="FungiDB:BON22_0291"/>
<evidence type="ECO:0000256" key="7">
    <source>
        <dbReference type="RuleBase" id="RU361270"/>
    </source>
</evidence>
<dbReference type="InterPro" id="IPR023416">
    <property type="entry name" value="Transthyretin/HIU_hydrolase_d"/>
</dbReference>
<dbReference type="InterPro" id="IPR023418">
    <property type="entry name" value="Thyroxine_BS"/>
</dbReference>
<dbReference type="SUPFAM" id="SSF49472">
    <property type="entry name" value="Transthyretin (synonym: prealbumin)"/>
    <property type="match status" value="1"/>
</dbReference>
<keyword evidence="11" id="KW-1185">Reference proteome</keyword>
<accession>A0A061AJ66</accession>
<proteinExistence type="inferred from homology"/>
<dbReference type="InterPro" id="IPR014306">
    <property type="entry name" value="Hydroxyisourate_hydrolase"/>
</dbReference>
<gene>
    <name evidence="10" type="ORF">BON22_0291</name>
    <name evidence="9" type="ORF">CYFA0S_01e12596g</name>
</gene>
<comment type="subunit">
    <text evidence="4 7">Homotetramer.</text>
</comment>